<dbReference type="Proteomes" id="UP000558284">
    <property type="component" value="Unassembled WGS sequence"/>
</dbReference>
<comment type="caution">
    <text evidence="4">The sequence shown here is derived from an EMBL/GenBank/DDBJ whole genome shotgun (WGS) entry which is preliminary data.</text>
</comment>
<feature type="domain" description="DUF7055" evidence="2">
    <location>
        <begin position="482"/>
        <end position="546"/>
    </location>
</feature>
<dbReference type="Pfam" id="PF23158">
    <property type="entry name" value="DUF7056"/>
    <property type="match status" value="1"/>
</dbReference>
<feature type="transmembrane region" description="Helical" evidence="1">
    <location>
        <begin position="24"/>
        <end position="44"/>
    </location>
</feature>
<feature type="transmembrane region" description="Helical" evidence="1">
    <location>
        <begin position="103"/>
        <end position="122"/>
    </location>
</feature>
<feature type="transmembrane region" description="Helical" evidence="1">
    <location>
        <begin position="281"/>
        <end position="300"/>
    </location>
</feature>
<evidence type="ECO:0008006" key="6">
    <source>
        <dbReference type="Google" id="ProtNLM"/>
    </source>
</evidence>
<dbReference type="InterPro" id="IPR055484">
    <property type="entry name" value="DUF7056"/>
</dbReference>
<name>A0A838BBC5_9HYPH</name>
<keyword evidence="1" id="KW-0812">Transmembrane</keyword>
<dbReference type="Pfam" id="PF23157">
    <property type="entry name" value="DUF7055"/>
    <property type="match status" value="1"/>
</dbReference>
<feature type="transmembrane region" description="Helical" evidence="1">
    <location>
        <begin position="307"/>
        <end position="322"/>
    </location>
</feature>
<evidence type="ECO:0000259" key="2">
    <source>
        <dbReference type="Pfam" id="PF23157"/>
    </source>
</evidence>
<feature type="transmembrane region" description="Helical" evidence="1">
    <location>
        <begin position="357"/>
        <end position="377"/>
    </location>
</feature>
<feature type="transmembrane region" description="Helical" evidence="1">
    <location>
        <begin position="128"/>
        <end position="146"/>
    </location>
</feature>
<accession>A0A838BBC5</accession>
<gene>
    <name evidence="4" type="ORF">H0241_27595</name>
</gene>
<keyword evidence="1" id="KW-1133">Transmembrane helix</keyword>
<reference evidence="4 5" key="1">
    <citation type="submission" date="2020-07" db="EMBL/GenBank/DDBJ databases">
        <title>Definition of the novel symbiovar canariense within Mesorhizobium novociceri, a new species of genus Mesorhizobium nodulating Cicer canariense in the Caldera de Taburiente National Park (La Palma, Canary Islands).</title>
        <authorList>
            <person name="Leon-Barrios M."/>
            <person name="Perez-Yepez J."/>
            <person name="Flores-Felix J.D."/>
            <person name="Ramirez-Baena M.H."/>
            <person name="Pulido-Suarez L."/>
            <person name="Igual J.M."/>
            <person name="Velazquez E."/>
            <person name="Peix A."/>
        </authorList>
    </citation>
    <scope>NUCLEOTIDE SEQUENCE [LARGE SCALE GENOMIC DNA]</scope>
    <source>
        <strain evidence="4 5">CCANP35</strain>
    </source>
</reference>
<evidence type="ECO:0000256" key="1">
    <source>
        <dbReference type="SAM" id="Phobius"/>
    </source>
</evidence>
<feature type="domain" description="DUF7056" evidence="3">
    <location>
        <begin position="425"/>
        <end position="478"/>
    </location>
</feature>
<feature type="transmembrane region" description="Helical" evidence="1">
    <location>
        <begin position="328"/>
        <end position="345"/>
    </location>
</feature>
<feature type="transmembrane region" description="Helical" evidence="1">
    <location>
        <begin position="222"/>
        <end position="242"/>
    </location>
</feature>
<dbReference type="EMBL" id="JACDTY010000018">
    <property type="protein sequence ID" value="MBA1143978.1"/>
    <property type="molecule type" value="Genomic_DNA"/>
</dbReference>
<protein>
    <recommendedName>
        <fullName evidence="6">Glycosyltransferase RgtA/B/C/D-like domain-containing protein</fullName>
    </recommendedName>
</protein>
<keyword evidence="1" id="KW-0472">Membrane</keyword>
<keyword evidence="5" id="KW-1185">Reference proteome</keyword>
<evidence type="ECO:0000313" key="4">
    <source>
        <dbReference type="EMBL" id="MBA1143978.1"/>
    </source>
</evidence>
<dbReference type="AlphaFoldDB" id="A0A838BBC5"/>
<evidence type="ECO:0000313" key="5">
    <source>
        <dbReference type="Proteomes" id="UP000558284"/>
    </source>
</evidence>
<sequence length="569" mass="62184">MDDRSTVKTDIGNRDFFGIAERPAIIGLSVLIALKIILLFALAYRSRFVMDEFGQVGYAKYLGNGLFDTVQPAKAVGFTIFCKLAILIGWDATSIMFVGRFQMALLACATIAMIYACARALGQDRPRALAIVLILLCFSNFMERIFRTISEPLALFFAVAALLVVISGNSASARRIVFAGILSGLAFLTTQKSIYFNVALGMGLLVNAFIARQYGAGIKRGAALVLGWIVPIAAYCVIFGGADPLPIARSLIFGPVEVASRGGVEYGGLRGFVVQTLVRNAILYVFCFGRIILGLARIGALEERQRIALTFTAVITVLVFVHDQPWPYVFIMALPFMALWSLGMLDRNAADTLPVRLAGALLAIAGTISYISNVLYLRIDNPAQLALIARAEAMVGPDEFYFDGIGMLPNRQEPSTLWLDQYYILKTLREGSESEAYKILSNAPPKVIIWSYRMDWIDPVIAPFIRDSYVQIAPNIRMAGRRLHSGRLDVFKVPVAGRYSLYTTNGHLADGEVEIDGIPRSLPLSLEAGVSDVVLRGGPAEALLLPEGNYENLIVSGEDDAELFTGVYN</sequence>
<dbReference type="RefSeq" id="WP_181060938.1">
    <property type="nucleotide sequence ID" value="NZ_JACDTY010000018.1"/>
</dbReference>
<organism evidence="4 5">
    <name type="scientific">Mesorhizobium neociceri</name>
    <dbReference type="NCBI Taxonomy" id="1307853"/>
    <lineage>
        <taxon>Bacteria</taxon>
        <taxon>Pseudomonadati</taxon>
        <taxon>Pseudomonadota</taxon>
        <taxon>Alphaproteobacteria</taxon>
        <taxon>Hyphomicrobiales</taxon>
        <taxon>Phyllobacteriaceae</taxon>
        <taxon>Mesorhizobium</taxon>
    </lineage>
</organism>
<proteinExistence type="predicted"/>
<dbReference type="InterPro" id="IPR055483">
    <property type="entry name" value="DUF7055"/>
</dbReference>
<feature type="transmembrane region" description="Helical" evidence="1">
    <location>
        <begin position="153"/>
        <end position="173"/>
    </location>
</feature>
<feature type="transmembrane region" description="Helical" evidence="1">
    <location>
        <begin position="193"/>
        <end position="210"/>
    </location>
</feature>
<evidence type="ECO:0000259" key="3">
    <source>
        <dbReference type="Pfam" id="PF23158"/>
    </source>
</evidence>